<reference evidence="6 7" key="1">
    <citation type="submission" date="2018-06" db="EMBL/GenBank/DDBJ databases">
        <title>Complete Genome Sequence of Desulfobacter hydrogenophilus (DSM3380).</title>
        <authorList>
            <person name="Marietou A."/>
            <person name="Schreiber L."/>
            <person name="Marshall I."/>
            <person name="Jorgensen B."/>
        </authorList>
    </citation>
    <scope>NUCLEOTIDE SEQUENCE [LARGE SCALE GENOMIC DNA]</scope>
    <source>
        <strain evidence="6 7">DSM 3380</strain>
    </source>
</reference>
<comment type="similarity">
    <text evidence="2">Belongs to the TlyA family.</text>
</comment>
<dbReference type="InterPro" id="IPR004538">
    <property type="entry name" value="Hemolysin_A/TlyA"/>
</dbReference>
<accession>A0A328FB54</accession>
<dbReference type="InterPro" id="IPR002877">
    <property type="entry name" value="RNA_MeTrfase_FtsJ_dom"/>
</dbReference>
<dbReference type="PROSITE" id="PS50889">
    <property type="entry name" value="S4"/>
    <property type="match status" value="1"/>
</dbReference>
<dbReference type="GO" id="GO:0032259">
    <property type="term" value="P:methylation"/>
    <property type="evidence" value="ECO:0007669"/>
    <property type="project" value="UniProtKB-KW"/>
</dbReference>
<dbReference type="PANTHER" id="PTHR32319:SF0">
    <property type="entry name" value="BACTERIAL HEMOLYSIN-LIKE PROTEIN"/>
    <property type="match status" value="1"/>
</dbReference>
<keyword evidence="1 3" id="KW-0694">RNA-binding</keyword>
<gene>
    <name evidence="6" type="ORF">DO021_16750</name>
    <name evidence="5" type="ORF">EYB58_18240</name>
</gene>
<dbReference type="Pfam" id="PF01479">
    <property type="entry name" value="S4"/>
    <property type="match status" value="1"/>
</dbReference>
<protein>
    <submittedName>
        <fullName evidence="5">TlyA family RNA methyltransferase</fullName>
    </submittedName>
    <submittedName>
        <fullName evidence="6">TlyA family rRNA (Cytidine-2'-O)-methyltransferase</fullName>
    </submittedName>
</protein>
<reference evidence="5 8" key="2">
    <citation type="submission" date="2019-02" db="EMBL/GenBank/DDBJ databases">
        <title>Complete genome sequence of Desulfobacter hydrogenophilus AcRS1.</title>
        <authorList>
            <person name="Marietou A."/>
            <person name="Lund M.B."/>
            <person name="Marshall I.P.G."/>
            <person name="Schreiber L."/>
            <person name="Jorgensen B."/>
        </authorList>
    </citation>
    <scope>NUCLEOTIDE SEQUENCE [LARGE SCALE GENOMIC DNA]</scope>
    <source>
        <strain evidence="5 8">AcRS1</strain>
    </source>
</reference>
<keyword evidence="8" id="KW-1185">Reference proteome</keyword>
<dbReference type="GO" id="GO:0008168">
    <property type="term" value="F:methyltransferase activity"/>
    <property type="evidence" value="ECO:0007669"/>
    <property type="project" value="UniProtKB-KW"/>
</dbReference>
<dbReference type="Gene3D" id="3.10.290.10">
    <property type="entry name" value="RNA-binding S4 domain"/>
    <property type="match status" value="1"/>
</dbReference>
<dbReference type="SUPFAM" id="SSF53335">
    <property type="entry name" value="S-adenosyl-L-methionine-dependent methyltransferases"/>
    <property type="match status" value="1"/>
</dbReference>
<dbReference type="EMBL" id="CP036313">
    <property type="protein sequence ID" value="QBH14688.1"/>
    <property type="molecule type" value="Genomic_DNA"/>
</dbReference>
<dbReference type="Proteomes" id="UP000293902">
    <property type="component" value="Chromosome"/>
</dbReference>
<evidence type="ECO:0000313" key="8">
    <source>
        <dbReference type="Proteomes" id="UP000293902"/>
    </source>
</evidence>
<dbReference type="Pfam" id="PF01728">
    <property type="entry name" value="FtsJ"/>
    <property type="match status" value="1"/>
</dbReference>
<dbReference type="EMBL" id="QLNI01000036">
    <property type="protein sequence ID" value="RAM00910.1"/>
    <property type="molecule type" value="Genomic_DNA"/>
</dbReference>
<organism evidence="6 7">
    <name type="scientific">Desulfobacter hydrogenophilus</name>
    <dbReference type="NCBI Taxonomy" id="2291"/>
    <lineage>
        <taxon>Bacteria</taxon>
        <taxon>Pseudomonadati</taxon>
        <taxon>Thermodesulfobacteriota</taxon>
        <taxon>Desulfobacteria</taxon>
        <taxon>Desulfobacterales</taxon>
        <taxon>Desulfobacteraceae</taxon>
        <taxon>Desulfobacter</taxon>
    </lineage>
</organism>
<dbReference type="InterPro" id="IPR029063">
    <property type="entry name" value="SAM-dependent_MTases_sf"/>
</dbReference>
<dbReference type="RefSeq" id="WP_111958759.1">
    <property type="nucleotide sequence ID" value="NZ_CP036313.1"/>
</dbReference>
<proteinExistence type="inferred from homology"/>
<dbReference type="CDD" id="cd00165">
    <property type="entry name" value="S4"/>
    <property type="match status" value="1"/>
</dbReference>
<sequence>MKNKIVKKRLDQVLVDQGLIRSRERAKAMIMAGKVLVNGIKVDKPGTQVNRDAQLDVKAPDHPYVSRGGLKLEKALQNFPVSVQDAVCLDIGASTGGFTDCLLKFGAKKVYAVDVGYGQIDWSLRQDDRVMVIERTNIRHLPYDVIGQPMDAVVADTSFISLKTVIPAAEKFMKTGTDILALIKPQFEAGKENVGKGGIVKDPQIRNQVKQDIIFFFQDRGYKVNGTVTSPVLGAKGNEEYVISLVYQKK</sequence>
<dbReference type="NCBIfam" id="TIGR00478">
    <property type="entry name" value="tly"/>
    <property type="match status" value="1"/>
</dbReference>
<name>A0A328FB54_9BACT</name>
<dbReference type="InterPro" id="IPR036986">
    <property type="entry name" value="S4_RNA-bd_sf"/>
</dbReference>
<dbReference type="AlphaFoldDB" id="A0A328FB54"/>
<dbReference type="PIRSF" id="PIRSF005578">
    <property type="entry name" value="TlyA"/>
    <property type="match status" value="1"/>
</dbReference>
<evidence type="ECO:0000313" key="6">
    <source>
        <dbReference type="EMBL" id="RAM00910.1"/>
    </source>
</evidence>
<keyword evidence="6" id="KW-0489">Methyltransferase</keyword>
<evidence type="ECO:0000313" key="5">
    <source>
        <dbReference type="EMBL" id="QBH14688.1"/>
    </source>
</evidence>
<evidence type="ECO:0000256" key="3">
    <source>
        <dbReference type="PROSITE-ProRule" id="PRU00182"/>
    </source>
</evidence>
<evidence type="ECO:0000256" key="2">
    <source>
        <dbReference type="ARBA" id="ARBA00029460"/>
    </source>
</evidence>
<evidence type="ECO:0000259" key="4">
    <source>
        <dbReference type="SMART" id="SM00363"/>
    </source>
</evidence>
<dbReference type="CDD" id="cd02440">
    <property type="entry name" value="AdoMet_MTases"/>
    <property type="match status" value="1"/>
</dbReference>
<dbReference type="InterPro" id="IPR047048">
    <property type="entry name" value="TlyA"/>
</dbReference>
<dbReference type="Gene3D" id="3.40.50.150">
    <property type="entry name" value="Vaccinia Virus protein VP39"/>
    <property type="match status" value="1"/>
</dbReference>
<dbReference type="InterPro" id="IPR002942">
    <property type="entry name" value="S4_RNA-bd"/>
</dbReference>
<dbReference type="Proteomes" id="UP000248798">
    <property type="component" value="Unassembled WGS sequence"/>
</dbReference>
<keyword evidence="6" id="KW-0808">Transferase</keyword>
<dbReference type="PANTHER" id="PTHR32319">
    <property type="entry name" value="BACTERIAL HEMOLYSIN-LIKE PROTEIN"/>
    <property type="match status" value="1"/>
</dbReference>
<dbReference type="OrthoDB" id="9784736at2"/>
<dbReference type="GO" id="GO:0003723">
    <property type="term" value="F:RNA binding"/>
    <property type="evidence" value="ECO:0007669"/>
    <property type="project" value="UniProtKB-KW"/>
</dbReference>
<dbReference type="SMART" id="SM00363">
    <property type="entry name" value="S4"/>
    <property type="match status" value="1"/>
</dbReference>
<evidence type="ECO:0000313" key="7">
    <source>
        <dbReference type="Proteomes" id="UP000248798"/>
    </source>
</evidence>
<evidence type="ECO:0000256" key="1">
    <source>
        <dbReference type="ARBA" id="ARBA00022884"/>
    </source>
</evidence>
<feature type="domain" description="RNA-binding S4" evidence="4">
    <location>
        <begin position="8"/>
        <end position="73"/>
    </location>
</feature>